<dbReference type="HOGENOM" id="CLU_213604_0_0_10"/>
<dbReference type="KEGG" id="eao:BD94_2749"/>
<name>A0A077EJZ3_9FLAO</name>
<accession>A0A077EJZ3</accession>
<reference evidence="1" key="2">
    <citation type="journal article" date="2015" name="Genome Biol. Evol.">
        <title>Complete Genome Sequence and Transcriptomic Analysis of the Novel Pathogen Elizabethkingia anophelis in Response to Oxidative Stress.</title>
        <authorList>
            <person name="Li Y."/>
            <person name="Liu Y."/>
            <person name="Chew S.C."/>
            <person name="Tay M."/>
            <person name="Salido M.M."/>
            <person name="Teo J."/>
            <person name="Lauro F.M."/>
            <person name="Givskov M."/>
            <person name="Yang L."/>
        </authorList>
    </citation>
    <scope>NUCLEOTIDE SEQUENCE</scope>
    <source>
        <strain evidence="1">NUHP1</strain>
    </source>
</reference>
<proteinExistence type="predicted"/>
<gene>
    <name evidence="1" type="ORF">BD94_2749</name>
</gene>
<evidence type="ECO:0000313" key="1">
    <source>
        <dbReference type="EMBL" id="AIL46524.1"/>
    </source>
</evidence>
<evidence type="ECO:0000313" key="2">
    <source>
        <dbReference type="Proteomes" id="UP000028933"/>
    </source>
</evidence>
<dbReference type="EMBL" id="CP007547">
    <property type="protein sequence ID" value="AIL46524.1"/>
    <property type="molecule type" value="Genomic_DNA"/>
</dbReference>
<reference evidence="1" key="1">
    <citation type="journal article" date="2013" name="Lancet">
        <title>First case of E anophelis outbreak in an intensive-care unit.</title>
        <authorList>
            <person name="Teo J."/>
            <person name="Tan S.Y."/>
            <person name="Tay M."/>
            <person name="Ding Y."/>
            <person name="Kjelleberg S."/>
            <person name="Givskov M."/>
            <person name="Lin R.T."/>
            <person name="Yang L."/>
        </authorList>
    </citation>
    <scope>NUCLEOTIDE SEQUENCE [LARGE SCALE GENOMIC DNA]</scope>
    <source>
        <strain evidence="1">NUHP1</strain>
    </source>
</reference>
<dbReference type="AlphaFoldDB" id="A0A077EJZ3"/>
<dbReference type="eggNOG" id="COG2226">
    <property type="taxonomic scope" value="Bacteria"/>
</dbReference>
<organism evidence="1 2">
    <name type="scientific">Elizabethkingia anophelis NUHP1</name>
    <dbReference type="NCBI Taxonomy" id="1338011"/>
    <lineage>
        <taxon>Bacteria</taxon>
        <taxon>Pseudomonadati</taxon>
        <taxon>Bacteroidota</taxon>
        <taxon>Flavobacteriia</taxon>
        <taxon>Flavobacteriales</taxon>
        <taxon>Weeksellaceae</taxon>
        <taxon>Elizabethkingia</taxon>
    </lineage>
</organism>
<sequence length="45" mass="4958">MSRLIGGQLQSGFLIKGFHGSSAPVSRFLIEDYMPGFIATWSLKL</sequence>
<protein>
    <submittedName>
        <fullName evidence="1">Uncharacterized protein</fullName>
    </submittedName>
</protein>
<dbReference type="Proteomes" id="UP000028933">
    <property type="component" value="Chromosome"/>
</dbReference>